<sequence length="143" mass="15081">MTDMSLLTATPTDPARNADIAALILRLISGLFFLTHGLIKLFVFTPAGTAGYFQSLGLPGVLGYLTMALEIAGGIALILGLFTRQVSLLLAATLLGAAWFGHAGNGFTFSNPGGGWEYPVYWAAVMVALSFLGDGGWSLARRR</sequence>
<evidence type="ECO:0000256" key="2">
    <source>
        <dbReference type="ARBA" id="ARBA00006679"/>
    </source>
</evidence>
<reference evidence="9" key="1">
    <citation type="journal article" date="2019" name="Int. J. Syst. Evol. Microbiol.">
        <title>The Global Catalogue of Microorganisms (GCM) 10K type strain sequencing project: providing services to taxonomists for standard genome sequencing and annotation.</title>
        <authorList>
            <consortium name="The Broad Institute Genomics Platform"/>
            <consortium name="The Broad Institute Genome Sequencing Center for Infectious Disease"/>
            <person name="Wu L."/>
            <person name="Ma J."/>
        </authorList>
    </citation>
    <scope>NUCLEOTIDE SEQUENCE [LARGE SCALE GENOMIC DNA]</scope>
    <source>
        <strain evidence="9">KCTC 42899</strain>
    </source>
</reference>
<evidence type="ECO:0000256" key="5">
    <source>
        <dbReference type="ARBA" id="ARBA00022989"/>
    </source>
</evidence>
<dbReference type="InterPro" id="IPR051907">
    <property type="entry name" value="DoxX-like_oxidoreductase"/>
</dbReference>
<evidence type="ECO:0000256" key="6">
    <source>
        <dbReference type="ARBA" id="ARBA00023136"/>
    </source>
</evidence>
<proteinExistence type="inferred from homology"/>
<feature type="transmembrane region" description="Helical" evidence="7">
    <location>
        <begin position="20"/>
        <end position="42"/>
    </location>
</feature>
<dbReference type="RefSeq" id="WP_374424378.1">
    <property type="nucleotide sequence ID" value="NZ_JBHRXJ010000008.1"/>
</dbReference>
<dbReference type="Pfam" id="PF07681">
    <property type="entry name" value="DoxX"/>
    <property type="match status" value="1"/>
</dbReference>
<comment type="caution">
    <text evidence="8">The sequence shown here is derived from an EMBL/GenBank/DDBJ whole genome shotgun (WGS) entry which is preliminary data.</text>
</comment>
<organism evidence="8 9">
    <name type="scientific">Paracoccus mangrovi</name>
    <dbReference type="NCBI Taxonomy" id="1715645"/>
    <lineage>
        <taxon>Bacteria</taxon>
        <taxon>Pseudomonadati</taxon>
        <taxon>Pseudomonadota</taxon>
        <taxon>Alphaproteobacteria</taxon>
        <taxon>Rhodobacterales</taxon>
        <taxon>Paracoccaceae</taxon>
        <taxon>Paracoccus</taxon>
    </lineage>
</organism>
<keyword evidence="9" id="KW-1185">Reference proteome</keyword>
<evidence type="ECO:0000313" key="8">
    <source>
        <dbReference type="EMBL" id="MFC3528968.1"/>
    </source>
</evidence>
<dbReference type="PANTHER" id="PTHR33452">
    <property type="entry name" value="OXIDOREDUCTASE CATD-RELATED"/>
    <property type="match status" value="1"/>
</dbReference>
<dbReference type="Proteomes" id="UP001595721">
    <property type="component" value="Unassembled WGS sequence"/>
</dbReference>
<evidence type="ECO:0000256" key="7">
    <source>
        <dbReference type="SAM" id="Phobius"/>
    </source>
</evidence>
<feature type="transmembrane region" description="Helical" evidence="7">
    <location>
        <begin position="120"/>
        <end position="140"/>
    </location>
</feature>
<protein>
    <submittedName>
        <fullName evidence="8">DoxX family protein</fullName>
    </submittedName>
</protein>
<keyword evidence="6 7" id="KW-0472">Membrane</keyword>
<name>A0ABV7R4F4_9RHOB</name>
<feature type="transmembrane region" description="Helical" evidence="7">
    <location>
        <begin position="89"/>
        <end position="108"/>
    </location>
</feature>
<keyword evidence="4 7" id="KW-0812">Transmembrane</keyword>
<dbReference type="PANTHER" id="PTHR33452:SF1">
    <property type="entry name" value="INNER MEMBRANE PROTEIN YPHA-RELATED"/>
    <property type="match status" value="1"/>
</dbReference>
<evidence type="ECO:0000256" key="4">
    <source>
        <dbReference type="ARBA" id="ARBA00022692"/>
    </source>
</evidence>
<dbReference type="InterPro" id="IPR032808">
    <property type="entry name" value="DoxX"/>
</dbReference>
<gene>
    <name evidence="8" type="ORF">ACFOMH_12350</name>
</gene>
<accession>A0ABV7R4F4</accession>
<feature type="transmembrane region" description="Helical" evidence="7">
    <location>
        <begin position="62"/>
        <end position="82"/>
    </location>
</feature>
<keyword evidence="3" id="KW-1003">Cell membrane</keyword>
<comment type="similarity">
    <text evidence="2">Belongs to the DoxX family.</text>
</comment>
<evidence type="ECO:0000313" key="9">
    <source>
        <dbReference type="Proteomes" id="UP001595721"/>
    </source>
</evidence>
<evidence type="ECO:0000256" key="3">
    <source>
        <dbReference type="ARBA" id="ARBA00022475"/>
    </source>
</evidence>
<dbReference type="EMBL" id="JBHRXJ010000008">
    <property type="protein sequence ID" value="MFC3528968.1"/>
    <property type="molecule type" value="Genomic_DNA"/>
</dbReference>
<keyword evidence="5 7" id="KW-1133">Transmembrane helix</keyword>
<evidence type="ECO:0000256" key="1">
    <source>
        <dbReference type="ARBA" id="ARBA00004651"/>
    </source>
</evidence>
<comment type="subcellular location">
    <subcellularLocation>
        <location evidence="1">Cell membrane</location>
        <topology evidence="1">Multi-pass membrane protein</topology>
    </subcellularLocation>
</comment>